<feature type="region of interest" description="Disordered" evidence="1">
    <location>
        <begin position="524"/>
        <end position="557"/>
    </location>
</feature>
<dbReference type="Pfam" id="PF05593">
    <property type="entry name" value="RHS_repeat"/>
    <property type="match status" value="1"/>
</dbReference>
<feature type="region of interest" description="Disordered" evidence="1">
    <location>
        <begin position="1"/>
        <end position="21"/>
    </location>
</feature>
<feature type="compositionally biased region" description="Basic and acidic residues" evidence="1">
    <location>
        <begin position="1615"/>
        <end position="1626"/>
    </location>
</feature>
<dbReference type="InterPro" id="IPR006530">
    <property type="entry name" value="YD"/>
</dbReference>
<feature type="region of interest" description="Disordered" evidence="1">
    <location>
        <begin position="280"/>
        <end position="306"/>
    </location>
</feature>
<feature type="compositionally biased region" description="Polar residues" evidence="1">
    <location>
        <begin position="1826"/>
        <end position="1844"/>
    </location>
</feature>
<feature type="compositionally biased region" description="Low complexity" evidence="1">
    <location>
        <begin position="1601"/>
        <end position="1614"/>
    </location>
</feature>
<evidence type="ECO:0000313" key="4">
    <source>
        <dbReference type="Proteomes" id="UP001152519"/>
    </source>
</evidence>
<feature type="compositionally biased region" description="Polar residues" evidence="1">
    <location>
        <begin position="524"/>
        <end position="536"/>
    </location>
</feature>
<feature type="region of interest" description="Disordered" evidence="1">
    <location>
        <begin position="1516"/>
        <end position="1552"/>
    </location>
</feature>
<feature type="compositionally biased region" description="Basic and acidic residues" evidence="1">
    <location>
        <begin position="1713"/>
        <end position="1723"/>
    </location>
</feature>
<feature type="compositionally biased region" description="Polar residues" evidence="1">
    <location>
        <begin position="1585"/>
        <end position="1594"/>
    </location>
</feature>
<feature type="compositionally biased region" description="Low complexity" evidence="1">
    <location>
        <begin position="1541"/>
        <end position="1552"/>
    </location>
</feature>
<dbReference type="NCBIfam" id="TIGR01643">
    <property type="entry name" value="YD_repeat_2x"/>
    <property type="match status" value="1"/>
</dbReference>
<dbReference type="Proteomes" id="UP001152519">
    <property type="component" value="Unassembled WGS sequence"/>
</dbReference>
<dbReference type="EMBL" id="CAJSLV010000043">
    <property type="protein sequence ID" value="CAG6392104.1"/>
    <property type="molecule type" value="Genomic_DNA"/>
</dbReference>
<gene>
    <name evidence="3" type="ORF">SCOCK_150076</name>
</gene>
<feature type="compositionally biased region" description="Polar residues" evidence="1">
    <location>
        <begin position="543"/>
        <end position="556"/>
    </location>
</feature>
<keyword evidence="2" id="KW-0472">Membrane</keyword>
<protein>
    <submittedName>
        <fullName evidence="3">RHS repeat-associated core domain protein</fullName>
    </submittedName>
</protein>
<dbReference type="NCBIfam" id="TIGR03696">
    <property type="entry name" value="Rhs_assc_core"/>
    <property type="match status" value="1"/>
</dbReference>
<dbReference type="Gene3D" id="2.180.10.10">
    <property type="entry name" value="RHS repeat-associated core"/>
    <property type="match status" value="2"/>
</dbReference>
<proteinExistence type="predicted"/>
<reference evidence="3" key="1">
    <citation type="submission" date="2021-05" db="EMBL/GenBank/DDBJ databases">
        <authorList>
            <person name="Arsene-Ploetze F."/>
        </authorList>
    </citation>
    <scope>NUCLEOTIDE SEQUENCE</scope>
    <source>
        <strain evidence="3">DSM 42138</strain>
    </source>
</reference>
<feature type="region of interest" description="Disordered" evidence="1">
    <location>
        <begin position="1582"/>
        <end position="1627"/>
    </location>
</feature>
<feature type="region of interest" description="Disordered" evidence="1">
    <location>
        <begin position="1826"/>
        <end position="1849"/>
    </location>
</feature>
<dbReference type="InterPro" id="IPR022385">
    <property type="entry name" value="Rhs_assc_core"/>
</dbReference>
<dbReference type="PANTHER" id="PTHR32305">
    <property type="match status" value="1"/>
</dbReference>
<keyword evidence="2" id="KW-1133">Transmembrane helix</keyword>
<dbReference type="InterPro" id="IPR031325">
    <property type="entry name" value="RHS_repeat"/>
</dbReference>
<feature type="transmembrane region" description="Helical" evidence="2">
    <location>
        <begin position="31"/>
        <end position="54"/>
    </location>
</feature>
<comment type="caution">
    <text evidence="3">The sequence shown here is derived from an EMBL/GenBank/DDBJ whole genome shotgun (WGS) entry which is preliminary data.</text>
</comment>
<keyword evidence="4" id="KW-1185">Reference proteome</keyword>
<dbReference type="PANTHER" id="PTHR32305:SF15">
    <property type="entry name" value="PROTEIN RHSA-RELATED"/>
    <property type="match status" value="1"/>
</dbReference>
<keyword evidence="2" id="KW-0812">Transmembrane</keyword>
<accession>A0A9W4DL98</accession>
<evidence type="ECO:0000256" key="1">
    <source>
        <dbReference type="SAM" id="MobiDB-lite"/>
    </source>
</evidence>
<feature type="region of interest" description="Disordered" evidence="1">
    <location>
        <begin position="1685"/>
        <end position="1723"/>
    </location>
</feature>
<sequence>MARSWGGVRRRAPGGRVGGSSPGWLRQVSGAVAMVVGIATVTVVGGAGAAVAVMPTHQAAPSHKQKQVSYGPAQARDVASARLTARLQHRRIEVLDERTDASQTFANVDGSLTYTAFAQAQWVKRQGSWVNLDARLKRRADGLVAPVASEAGLVLSGGGSAPLVSMTVDGRNVSLHWPTALPAPTLSGATATYAGVLAGVDLQVTATPAGGVEETLVVKSAAAAADPQLADISQALTAGGGAAVAADAGGNLTVKDGKGRLLVSSPAPVMWDSATSTVTAAPSARTGESASAAATRSSASAPGSRARQARVKAQFKDHKLHLVADHGLLTAKTTVFPVYIDPAYVPHPASSATLHFDEVQQAYPTTSNWGTTPSGGLAVGYQGFSSPTGIERTYYNLSIPSGIWGAIIQSAKLNTKVTAASASGPNSTTVNAFSTCSISASTTWNNQPCKNTTANPNYPSPNASATFTTPSSSPNLPVTFDVTSGMQKIADIHNTNWTMGLFNATETNDIDRVKFANNPTFSITYNHRPSKPTQVTPADGAATSDSTPALQASATDADQDTIEHLFQIDKTDGTTVVASGYSPYVNSGATATWSPTTALADGTYEWHASSYDGQNWWSPNSDWTAWRTLTVDTKAPGTTSVTSSDFPANAWSGTADASGNFSGSFTFTPPATDTASVVWTLDGGSAQTHATTGTAVSDTLSFRAGKHTLSIATHDKAGNVSTATSYVFYAGSGAALLTPGQGDRPARRVSLTGQGKAADTGVTYQYRIGETDTWHSVPLADVRKADGTAPAGWPFAASAGTPAALTWNITDTLAEDGPVDVRAVFTDGTLSDNSPANVVTVDRNAGDAPSLNAGPASVNALTGDATLSSTDASGIGLSVTRAASSRRPVNGSAQEGQVAIFGPQWIAGTTAEITDSDWSYLRKSSSTSVSLVDVDGAPTGFTATSGGGWKPEPGAEDLTLSGSLTGSFTLKDTDGTTTAFTKVDPAATTWEVSSTFLPTSNSTTQVVSEKITSGTQTLARPKYVIAPTSAVSSATCSATPSAKGCRVLEYVYAATTTATASVFGDFAGQVSQIKLWATTPGDSASTATVVSGYAYDSAGRLRQEWDPRISPALKTAYDYDSAGRITTLTPPGELPWTLAYGKVGSAATAGDGMLLSASRPTLTQGSATQTDGGTATTSIVYNAQLTGSAAPYAMAGPDVAGWAQKDAPADATAIFPADQVPSSHDGTTLATGDYHRAVVIYTDASGREVNTAEPGGHITTTEYDRFGNTVRRLTADNRELALATGGAGLTELQQLGIDGLSTADRADQLSTTAVFSADGLRETDEFGPRHLTTLESTLTAPAGAADLPAGTVVPTRAHTVTQYDQGRPTDGTAAVEDQPTTVTVGADVADYPADADQRTTTTAYDWAKGLPTTTVTDPTGLNLAKTTSYDAQGRVIKTTLPKSDGTDAGATITTYWSATGTGACNGHPEWADLVCSVGPASAITGGGTNPAQLPVKTTTYDRWGNAATVTETANGVTRTTTTSHDAAGRDTGTSVTGGTGTAVPDTTTTYDPATGKATTTAAAGRTISRTYDKLGRQISYADGAGSTTTTQYDSLNRPVLTTDSAPSTTTYTYDSAKDPRGLETSRTDSVAGTFSAAYDADSEVTAQTLPGGYTLAVHRDETGAETGRAYTRDSDGVTVAADTAGDTVHGEQATHTSDTGEQDYGYDAAGRLTHTDDTRDDTTAHRTYTFDDNTNRTGLTTVVDNPDGTAGSPVSTVSTYDSADRLETVNGTSVAYDAFGRTTAQASGATIDYYADDMVRTQTSADGAARQTWTLDPANRLASWTTEASTAGTWSQTGARTNHYGNDGDSPDWIAEDSSGAVTREVRGPDGDLAALSTATGSTVLQLTDLHSNVTVQLPVDASVVPTALAYDEFGNAVSTDSAGRYGWLGGKERSDETVTGAVLMGVRLYDPTEGRFLSVDPVSGGSANAYDYCSGNPVSCLDLSGRSKHNYNGHHWHWWGCYEEVDMTRSRAYRVADRMNAGAGKAAILAVMFGAIPGSNLGAIVFGAISGVYWWVSADIYNTLNEHPSRGVKLKLYPGWFRVGKE</sequence>
<dbReference type="InterPro" id="IPR050708">
    <property type="entry name" value="T6SS_VgrG/RHS"/>
</dbReference>
<evidence type="ECO:0000256" key="2">
    <source>
        <dbReference type="SAM" id="Phobius"/>
    </source>
</evidence>
<evidence type="ECO:0000313" key="3">
    <source>
        <dbReference type="EMBL" id="CAG6392104.1"/>
    </source>
</evidence>
<organism evidence="3 4">
    <name type="scientific">Actinacidiphila cocklensis</name>
    <dbReference type="NCBI Taxonomy" id="887465"/>
    <lineage>
        <taxon>Bacteria</taxon>
        <taxon>Bacillati</taxon>
        <taxon>Actinomycetota</taxon>
        <taxon>Actinomycetes</taxon>
        <taxon>Kitasatosporales</taxon>
        <taxon>Streptomycetaceae</taxon>
        <taxon>Actinacidiphila</taxon>
    </lineage>
</organism>
<name>A0A9W4DL98_9ACTN</name>